<organism evidence="2 3">
    <name type="scientific">Pseudidiomarina aquimaris</name>
    <dbReference type="NCBI Taxonomy" id="641841"/>
    <lineage>
        <taxon>Bacteria</taxon>
        <taxon>Pseudomonadati</taxon>
        <taxon>Pseudomonadota</taxon>
        <taxon>Gammaproteobacteria</taxon>
        <taxon>Alteromonadales</taxon>
        <taxon>Idiomarinaceae</taxon>
        <taxon>Pseudidiomarina</taxon>
    </lineage>
</organism>
<dbReference type="Pfam" id="PF23343">
    <property type="entry name" value="REP_ORF2-G2P"/>
    <property type="match status" value="1"/>
</dbReference>
<dbReference type="Proteomes" id="UP000286678">
    <property type="component" value="Unassembled WGS sequence"/>
</dbReference>
<comment type="caution">
    <text evidence="2">The sequence shown here is derived from an EMBL/GenBank/DDBJ whole genome shotgun (WGS) entry which is preliminary data.</text>
</comment>
<sequence length="269" mass="30592">MNTSTLPHGGAPQSGAPLPCLNINNSIETLPNAVRKAMFVLRENVDFLIQTHGINYVGFLTLTFPDQVINGKEASKRFNSLASNYLKRKFKHWVRVYERHKNRRLHLHLLVITDCDIRTGFDFEAVRSRNYSSVPPSLRAYWKDLRENLPKYSFGRHQLEPVRSSGSVMAKYLSKYLGKDMGQRSPLDKGVRLVGYSKGIRVANSRFSWASDGAREWRKKVSLFVALVSSKYGVEASFDGVRSIMGSRWCHEHRDYIASLDLGEHSNAA</sequence>
<evidence type="ECO:0000313" key="2">
    <source>
        <dbReference type="EMBL" id="RUO50840.1"/>
    </source>
</evidence>
<reference evidence="3" key="1">
    <citation type="journal article" date="2018" name="Front. Microbiol.">
        <title>Genome-Based Analysis Reveals the Taxonomy and Diversity of the Family Idiomarinaceae.</title>
        <authorList>
            <person name="Liu Y."/>
            <person name="Lai Q."/>
            <person name="Shao Z."/>
        </authorList>
    </citation>
    <scope>NUCLEOTIDE SEQUENCE [LARGE SCALE GENOMIC DNA]</scope>
    <source>
        <strain evidence="3">SW15</strain>
    </source>
</reference>
<proteinExistence type="predicted"/>
<dbReference type="EMBL" id="PIPT01000001">
    <property type="protein sequence ID" value="RUO50840.1"/>
    <property type="molecule type" value="Genomic_DNA"/>
</dbReference>
<protein>
    <submittedName>
        <fullName evidence="2">Phasyl DNA replicon protein arp</fullName>
    </submittedName>
</protein>
<evidence type="ECO:0000259" key="1">
    <source>
        <dbReference type="Pfam" id="PF23343"/>
    </source>
</evidence>
<name>A0A432XQ58_9GAMM</name>
<dbReference type="OrthoDB" id="6057657at2"/>
<gene>
    <name evidence="2" type="ORF">CWE21_01730</name>
</gene>
<dbReference type="AlphaFoldDB" id="A0A432XQ58"/>
<evidence type="ECO:0000313" key="3">
    <source>
        <dbReference type="Proteomes" id="UP000286678"/>
    </source>
</evidence>
<dbReference type="RefSeq" id="WP_126832542.1">
    <property type="nucleotide sequence ID" value="NZ_PIPT01000001.1"/>
</dbReference>
<accession>A0A432XQ58</accession>
<feature type="domain" description="Replication-associated protein ORF2/G2P" evidence="1">
    <location>
        <begin position="59"/>
        <end position="175"/>
    </location>
</feature>
<dbReference type="InterPro" id="IPR056906">
    <property type="entry name" value="ORF2/G2P_dom"/>
</dbReference>
<keyword evidence="3" id="KW-1185">Reference proteome</keyword>